<dbReference type="GO" id="GO:0006271">
    <property type="term" value="P:DNA strand elongation involved in DNA replication"/>
    <property type="evidence" value="ECO:0007669"/>
    <property type="project" value="TreeGrafter"/>
</dbReference>
<dbReference type="InterPro" id="IPR027925">
    <property type="entry name" value="MCM_N"/>
</dbReference>
<evidence type="ECO:0000256" key="13">
    <source>
        <dbReference type="RuleBase" id="RU004070"/>
    </source>
</evidence>
<dbReference type="PROSITE" id="PS00847">
    <property type="entry name" value="MCM_1"/>
    <property type="match status" value="1"/>
</dbReference>
<dbReference type="EC" id="3.6.4.12" evidence="14"/>
<comment type="function">
    <text evidence="14">Acts as component of the MCM2-7 complex (MCM complex) which is the replicative helicase essential for 'once per cell cycle' DNA replication initiation and elongation in eukaryotic cells. The active ATPase sites in the MCM2-7 ring are formed through the interaction surfaces of two neighboring subunits such that a critical structure of a conserved arginine finger motif is provided in trans relative to the ATP-binding site of the Walker A box of the adjacent subunit. The six ATPase active sites, however, are likely to contribute differentially to the complex helicase activity.</text>
</comment>
<keyword evidence="4 13" id="KW-0547">Nucleotide-binding</keyword>
<dbReference type="EMBL" id="JBANQN010000001">
    <property type="protein sequence ID" value="KAK6805853.1"/>
    <property type="molecule type" value="Genomic_DNA"/>
</dbReference>
<evidence type="ECO:0000256" key="1">
    <source>
        <dbReference type="ARBA" id="ARBA00004123"/>
    </source>
</evidence>
<dbReference type="SMART" id="SM00350">
    <property type="entry name" value="MCM"/>
    <property type="match status" value="1"/>
</dbReference>
<dbReference type="FunFam" id="3.40.50.300:FF:000217">
    <property type="entry name" value="DNA helicase"/>
    <property type="match status" value="1"/>
</dbReference>
<evidence type="ECO:0000313" key="18">
    <source>
        <dbReference type="Proteomes" id="UP001371456"/>
    </source>
</evidence>
<keyword evidence="5 14" id="KW-0378">Hydrolase</keyword>
<dbReference type="InterPro" id="IPR041562">
    <property type="entry name" value="MCM_lid"/>
</dbReference>
<keyword evidence="6 14" id="KW-0347">Helicase</keyword>
<dbReference type="PANTHER" id="PTHR11630">
    <property type="entry name" value="DNA REPLICATION LICENSING FACTOR MCM FAMILY MEMBER"/>
    <property type="match status" value="1"/>
</dbReference>
<evidence type="ECO:0000256" key="8">
    <source>
        <dbReference type="ARBA" id="ARBA00023125"/>
    </source>
</evidence>
<dbReference type="Pfam" id="PF17855">
    <property type="entry name" value="MCM_lid"/>
    <property type="match status" value="1"/>
</dbReference>
<dbReference type="SUPFAM" id="SSF52540">
    <property type="entry name" value="P-loop containing nucleoside triphosphate hydrolases"/>
    <property type="match status" value="1"/>
</dbReference>
<comment type="catalytic activity">
    <reaction evidence="10 14">
        <text>ATP + H2O = ADP + phosphate + H(+)</text>
        <dbReference type="Rhea" id="RHEA:13065"/>
        <dbReference type="ChEBI" id="CHEBI:15377"/>
        <dbReference type="ChEBI" id="CHEBI:15378"/>
        <dbReference type="ChEBI" id="CHEBI:30616"/>
        <dbReference type="ChEBI" id="CHEBI:43474"/>
        <dbReference type="ChEBI" id="CHEBI:456216"/>
        <dbReference type="EC" id="3.6.4.12"/>
    </reaction>
</comment>
<comment type="function">
    <text evidence="11">Probable component of the MCM2-7 complex (MCM complex) that may function as a DNA helicase and which is essential to undergo a single round of replication initiation and elongation per cell cycle in eukaryotic cells.</text>
</comment>
<dbReference type="Gene3D" id="3.30.1640.10">
    <property type="entry name" value="mini-chromosome maintenance (MCM) complex, chain A, domain 1"/>
    <property type="match status" value="1"/>
</dbReference>
<evidence type="ECO:0000256" key="3">
    <source>
        <dbReference type="ARBA" id="ARBA00022705"/>
    </source>
</evidence>
<comment type="subunit">
    <text evidence="14">Component of the MCM2-7 complex.</text>
</comment>
<feature type="region of interest" description="Disordered" evidence="15">
    <location>
        <begin position="43"/>
        <end position="144"/>
    </location>
</feature>
<dbReference type="InterPro" id="IPR003593">
    <property type="entry name" value="AAA+_ATPase"/>
</dbReference>
<comment type="subcellular location">
    <subcellularLocation>
        <location evidence="1">Nucleus</location>
    </subcellularLocation>
</comment>
<dbReference type="PRINTS" id="PR01657">
    <property type="entry name" value="MCMFAMILY"/>
</dbReference>
<dbReference type="PRINTS" id="PR01660">
    <property type="entry name" value="MCMPROTEIN4"/>
</dbReference>
<feature type="compositionally biased region" description="Low complexity" evidence="15">
    <location>
        <begin position="43"/>
        <end position="56"/>
    </location>
</feature>
<evidence type="ECO:0000256" key="6">
    <source>
        <dbReference type="ARBA" id="ARBA00022806"/>
    </source>
</evidence>
<accession>A0AAN8UBL5</accession>
<dbReference type="InterPro" id="IPR008047">
    <property type="entry name" value="MCM_4"/>
</dbReference>
<dbReference type="AlphaFoldDB" id="A0AAN8UBL5"/>
<dbReference type="GO" id="GO:0000347">
    <property type="term" value="C:THO complex"/>
    <property type="evidence" value="ECO:0007669"/>
    <property type="project" value="UniProtKB-ARBA"/>
</dbReference>
<keyword evidence="8 13" id="KW-0238">DNA-binding</keyword>
<evidence type="ECO:0000256" key="11">
    <source>
        <dbReference type="ARBA" id="ARBA00053280"/>
    </source>
</evidence>
<organism evidence="17 18">
    <name type="scientific">Solanum bulbocastanum</name>
    <name type="common">Wild potato</name>
    <dbReference type="NCBI Taxonomy" id="147425"/>
    <lineage>
        <taxon>Eukaryota</taxon>
        <taxon>Viridiplantae</taxon>
        <taxon>Streptophyta</taxon>
        <taxon>Embryophyta</taxon>
        <taxon>Tracheophyta</taxon>
        <taxon>Spermatophyta</taxon>
        <taxon>Magnoliopsida</taxon>
        <taxon>eudicotyledons</taxon>
        <taxon>Gunneridae</taxon>
        <taxon>Pentapetalae</taxon>
        <taxon>asterids</taxon>
        <taxon>lamiids</taxon>
        <taxon>Solanales</taxon>
        <taxon>Solanaceae</taxon>
        <taxon>Solanoideae</taxon>
        <taxon>Solaneae</taxon>
        <taxon>Solanum</taxon>
    </lineage>
</organism>
<dbReference type="CDD" id="cd17755">
    <property type="entry name" value="MCM4"/>
    <property type="match status" value="1"/>
</dbReference>
<gene>
    <name evidence="17" type="ORF">RDI58_003638</name>
</gene>
<comment type="similarity">
    <text evidence="2 13">Belongs to the MCM family.</text>
</comment>
<dbReference type="PROSITE" id="PS50051">
    <property type="entry name" value="MCM_2"/>
    <property type="match status" value="1"/>
</dbReference>
<dbReference type="GO" id="GO:0042555">
    <property type="term" value="C:MCM complex"/>
    <property type="evidence" value="ECO:0007669"/>
    <property type="project" value="UniProtKB-UniRule"/>
</dbReference>
<dbReference type="GO" id="GO:0005524">
    <property type="term" value="F:ATP binding"/>
    <property type="evidence" value="ECO:0007669"/>
    <property type="project" value="UniProtKB-UniRule"/>
</dbReference>
<dbReference type="Gene3D" id="3.40.50.300">
    <property type="entry name" value="P-loop containing nucleotide triphosphate hydrolases"/>
    <property type="match status" value="1"/>
</dbReference>
<evidence type="ECO:0000256" key="10">
    <source>
        <dbReference type="ARBA" id="ARBA00047995"/>
    </source>
</evidence>
<evidence type="ECO:0000313" key="17">
    <source>
        <dbReference type="EMBL" id="KAK6805853.1"/>
    </source>
</evidence>
<feature type="compositionally biased region" description="Polar residues" evidence="15">
    <location>
        <begin position="107"/>
        <end position="121"/>
    </location>
</feature>
<feature type="compositionally biased region" description="Polar residues" evidence="15">
    <location>
        <begin position="78"/>
        <end position="87"/>
    </location>
</feature>
<evidence type="ECO:0000256" key="9">
    <source>
        <dbReference type="ARBA" id="ARBA00023242"/>
    </source>
</evidence>
<feature type="domain" description="MCM C-terminal AAA(+) ATPase" evidence="16">
    <location>
        <begin position="451"/>
        <end position="657"/>
    </location>
</feature>
<protein>
    <recommendedName>
        <fullName evidence="14">DNA replication licensing factor MCM4</fullName>
        <ecNumber evidence="14">3.6.4.12</ecNumber>
    </recommendedName>
</protein>
<dbReference type="GO" id="GO:0017116">
    <property type="term" value="F:single-stranded DNA helicase activity"/>
    <property type="evidence" value="ECO:0007669"/>
    <property type="project" value="TreeGrafter"/>
</dbReference>
<name>A0AAN8UBL5_SOLBU</name>
<evidence type="ECO:0000256" key="14">
    <source>
        <dbReference type="RuleBase" id="RU368062"/>
    </source>
</evidence>
<reference evidence="17 18" key="1">
    <citation type="submission" date="2024-02" db="EMBL/GenBank/DDBJ databases">
        <title>de novo genome assembly of Solanum bulbocastanum strain 11H21.</title>
        <authorList>
            <person name="Hosaka A.J."/>
        </authorList>
    </citation>
    <scope>NUCLEOTIDE SEQUENCE [LARGE SCALE GENOMIC DNA]</scope>
    <source>
        <tissue evidence="17">Young leaves</tissue>
    </source>
</reference>
<evidence type="ECO:0000256" key="2">
    <source>
        <dbReference type="ARBA" id="ARBA00008010"/>
    </source>
</evidence>
<dbReference type="Pfam" id="PF14551">
    <property type="entry name" value="MCM_N"/>
    <property type="match status" value="1"/>
</dbReference>
<dbReference type="GO" id="GO:0000727">
    <property type="term" value="P:double-strand break repair via break-induced replication"/>
    <property type="evidence" value="ECO:0007669"/>
    <property type="project" value="TreeGrafter"/>
</dbReference>
<evidence type="ECO:0000256" key="5">
    <source>
        <dbReference type="ARBA" id="ARBA00022801"/>
    </source>
</evidence>
<comment type="caution">
    <text evidence="17">The sequence shown here is derived from an EMBL/GenBank/DDBJ whole genome shotgun (WGS) entry which is preliminary data.</text>
</comment>
<proteinExistence type="inferred from homology"/>
<dbReference type="GO" id="GO:1902975">
    <property type="term" value="P:mitotic DNA replication initiation"/>
    <property type="evidence" value="ECO:0007669"/>
    <property type="project" value="TreeGrafter"/>
</dbReference>
<evidence type="ECO:0000256" key="15">
    <source>
        <dbReference type="SAM" id="MobiDB-lite"/>
    </source>
</evidence>
<dbReference type="Pfam" id="PF17207">
    <property type="entry name" value="MCM_OB"/>
    <property type="match status" value="1"/>
</dbReference>
<feature type="compositionally biased region" description="Low complexity" evidence="15">
    <location>
        <begin position="89"/>
        <end position="101"/>
    </location>
</feature>
<evidence type="ECO:0000256" key="4">
    <source>
        <dbReference type="ARBA" id="ARBA00022741"/>
    </source>
</evidence>
<dbReference type="Gene3D" id="2.40.50.140">
    <property type="entry name" value="Nucleic acid-binding proteins"/>
    <property type="match status" value="1"/>
</dbReference>
<dbReference type="Pfam" id="PF21128">
    <property type="entry name" value="WHD_MCM4"/>
    <property type="match status" value="1"/>
</dbReference>
<sequence>MASDSSPVNARGGKCTASLLSSARMFSIFLSRVFLRKNLKCTGPSTPDDSISSPIGNTYSSPGDSARRKRGRRSASSTPVAPSNRRFTTPEATPTPSSTNPRRGGRRTSSNTPTGAATPSYASDVPPSSEGGEGDDADDTPPMYVWGTNISVQDVNAAILRFLRNFREDPSQTEGKYMRAVHNVIEMEGDSLDVDAHDVFDYDGDLYTKMVRFPLEVLAIFDIVLMDMVSRINPLFEKHIQARIFNLKTSTSMRNLNPSDIEKMVSLKGMIIRCSAIIPEIREAVFRCLVCGYYSDPIVVDRGRISEPTICGKQECLARNSMTLVHNRCRFADKQIVRVQETPDEIPEGGTPHTVSLLMHDKLVDVGKPGDRVEVTGIYRAMSVRIGSAHRTVKSLFKTYIDCLHLKKTDKSRMHAEDPMEIENGAVGNDEPLDHEEKVEKLKELSKQPDIYERLTKSLAPNIWELDDVKKGLLCQLFGGNALTLPSGASFRGDINILLVGDPGTSKSQLLQYIHKLSPRGIYTSGRGSSAVGLTAYVAKDPETGETVLESGALVLSDRGICCIDEFDKMSDSARSMLHEVMEQQTVSIAKAGIIASLNARTSVLACANPIGSRYNPRLSVIDNIHLPPTLLSRFDLIYLILDKADEQTDRRLAKHIVALHFENPENSEQEVIDLPTLASYLSYARNHIHPQLSDEAAEELTRGYVEMRRRGNFPGSSKKVITATPRQLESLIRLGEGLARIRFSEKVEKRDVVEAFRLLEVALQQSATDHATGTIDMDLITTGVSASERMRRENLVSTTRNIIMEKMQLGGPSTRLLELLEDVKKQNSGGDVHLADLRNALATLATEGLVVVHGDTVKRI</sequence>
<dbReference type="GO" id="GO:0016787">
    <property type="term" value="F:hydrolase activity"/>
    <property type="evidence" value="ECO:0007669"/>
    <property type="project" value="UniProtKB-KW"/>
</dbReference>
<dbReference type="SUPFAM" id="SSF50249">
    <property type="entry name" value="Nucleic acid-binding proteins"/>
    <property type="match status" value="1"/>
</dbReference>
<dbReference type="InterPro" id="IPR001208">
    <property type="entry name" value="MCM_dom"/>
</dbReference>
<dbReference type="Pfam" id="PF00493">
    <property type="entry name" value="MCM"/>
    <property type="match status" value="1"/>
</dbReference>
<keyword evidence="7 13" id="KW-0067">ATP-binding</keyword>
<evidence type="ECO:0000256" key="7">
    <source>
        <dbReference type="ARBA" id="ARBA00022840"/>
    </source>
</evidence>
<dbReference type="InterPro" id="IPR018525">
    <property type="entry name" value="MCM_CS"/>
</dbReference>
<dbReference type="InterPro" id="IPR033762">
    <property type="entry name" value="MCM_OB"/>
</dbReference>
<evidence type="ECO:0000256" key="12">
    <source>
        <dbReference type="ARBA" id="ARBA00064407"/>
    </source>
</evidence>
<dbReference type="InterPro" id="IPR012340">
    <property type="entry name" value="NA-bd_OB-fold"/>
</dbReference>
<dbReference type="Proteomes" id="UP001371456">
    <property type="component" value="Unassembled WGS sequence"/>
</dbReference>
<keyword evidence="3 14" id="KW-0235">DNA replication</keyword>
<keyword evidence="18" id="KW-1185">Reference proteome</keyword>
<dbReference type="InterPro" id="IPR031327">
    <property type="entry name" value="MCM"/>
</dbReference>
<dbReference type="FunFam" id="2.20.28.10:FF:000003">
    <property type="entry name" value="DNA helicase"/>
    <property type="match status" value="1"/>
</dbReference>
<dbReference type="SMART" id="SM00382">
    <property type="entry name" value="AAA"/>
    <property type="match status" value="1"/>
</dbReference>
<dbReference type="InterPro" id="IPR027417">
    <property type="entry name" value="P-loop_NTPase"/>
</dbReference>
<comment type="subunit">
    <text evidence="12">Component of the minichromosome maintenance (MCM) complex, a heterotetramer composed of MCM2, MCM3, MCM4, MCM5, MCM6 and MCM7. Interacts with ETG1.</text>
</comment>
<keyword evidence="9 14" id="KW-0539">Nucleus</keyword>
<evidence type="ECO:0000259" key="16">
    <source>
        <dbReference type="PROSITE" id="PS50051"/>
    </source>
</evidence>
<dbReference type="PANTHER" id="PTHR11630:SF66">
    <property type="entry name" value="DNA REPLICATION LICENSING FACTOR MCM4"/>
    <property type="match status" value="1"/>
</dbReference>
<dbReference type="GO" id="GO:0003697">
    <property type="term" value="F:single-stranded DNA binding"/>
    <property type="evidence" value="ECO:0007669"/>
    <property type="project" value="TreeGrafter"/>
</dbReference>
<dbReference type="Gene3D" id="2.20.28.10">
    <property type="match status" value="1"/>
</dbReference>